<feature type="region of interest" description="Disordered" evidence="1">
    <location>
        <begin position="1"/>
        <end position="27"/>
    </location>
</feature>
<evidence type="ECO:0000256" key="1">
    <source>
        <dbReference type="SAM" id="MobiDB-lite"/>
    </source>
</evidence>
<feature type="non-terminal residue" evidence="2">
    <location>
        <position position="1"/>
    </location>
</feature>
<comment type="caution">
    <text evidence="2">The sequence shown here is derived from an EMBL/GenBank/DDBJ whole genome shotgun (WGS) entry which is preliminary data.</text>
</comment>
<name>A0A6L2JBX2_TANCI</name>
<evidence type="ECO:0000313" key="2">
    <source>
        <dbReference type="EMBL" id="GEU34202.1"/>
    </source>
</evidence>
<dbReference type="EMBL" id="BKCJ010000551">
    <property type="protein sequence ID" value="GEU34202.1"/>
    <property type="molecule type" value="Genomic_DNA"/>
</dbReference>
<proteinExistence type="predicted"/>
<gene>
    <name evidence="2" type="ORF">Tci_006180</name>
</gene>
<dbReference type="AlphaFoldDB" id="A0A6L2JBX2"/>
<sequence>ELGLLGNDGGGRGGDVGSGGSRKECGRCANRSWRESRVWNSSSKRGL</sequence>
<reference evidence="2" key="1">
    <citation type="journal article" date="2019" name="Sci. Rep.">
        <title>Draft genome of Tanacetum cinerariifolium, the natural source of mosquito coil.</title>
        <authorList>
            <person name="Yamashiro T."/>
            <person name="Shiraishi A."/>
            <person name="Satake H."/>
            <person name="Nakayama K."/>
        </authorList>
    </citation>
    <scope>NUCLEOTIDE SEQUENCE</scope>
</reference>
<feature type="compositionally biased region" description="Gly residues" evidence="1">
    <location>
        <begin position="1"/>
        <end position="20"/>
    </location>
</feature>
<organism evidence="2">
    <name type="scientific">Tanacetum cinerariifolium</name>
    <name type="common">Dalmatian daisy</name>
    <name type="synonym">Chrysanthemum cinerariifolium</name>
    <dbReference type="NCBI Taxonomy" id="118510"/>
    <lineage>
        <taxon>Eukaryota</taxon>
        <taxon>Viridiplantae</taxon>
        <taxon>Streptophyta</taxon>
        <taxon>Embryophyta</taxon>
        <taxon>Tracheophyta</taxon>
        <taxon>Spermatophyta</taxon>
        <taxon>Magnoliopsida</taxon>
        <taxon>eudicotyledons</taxon>
        <taxon>Gunneridae</taxon>
        <taxon>Pentapetalae</taxon>
        <taxon>asterids</taxon>
        <taxon>campanulids</taxon>
        <taxon>Asterales</taxon>
        <taxon>Asteraceae</taxon>
        <taxon>Asteroideae</taxon>
        <taxon>Anthemideae</taxon>
        <taxon>Anthemidinae</taxon>
        <taxon>Tanacetum</taxon>
    </lineage>
</organism>
<accession>A0A6L2JBX2</accession>
<protein>
    <submittedName>
        <fullName evidence="2">Uncharacterized protein</fullName>
    </submittedName>
</protein>